<dbReference type="Proteomes" id="UP001178888">
    <property type="component" value="Unassembled WGS sequence"/>
</dbReference>
<reference evidence="4" key="2">
    <citation type="submission" date="2023-08" db="EMBL/GenBank/DDBJ databases">
        <title>Nitrogen cycling bacteria in agricultural field soils.</title>
        <authorList>
            <person name="Jang J."/>
        </authorList>
    </citation>
    <scope>NUCLEOTIDE SEQUENCE</scope>
    <source>
        <strain evidence="4">PS3-36</strain>
    </source>
</reference>
<evidence type="ECO:0000313" key="6">
    <source>
        <dbReference type="Proteomes" id="UP000295132"/>
    </source>
</evidence>
<dbReference type="InterPro" id="IPR050423">
    <property type="entry name" value="UPF0337_stress_rsp"/>
</dbReference>
<dbReference type="InterPro" id="IPR036629">
    <property type="entry name" value="YjbJ_sf"/>
</dbReference>
<keyword evidence="7" id="KW-1185">Reference proteome</keyword>
<dbReference type="SUPFAM" id="SSF69047">
    <property type="entry name" value="Hypothetical protein YjbJ"/>
    <property type="match status" value="1"/>
</dbReference>
<dbReference type="EMBL" id="SMYO01000002">
    <property type="protein sequence ID" value="TDK63999.1"/>
    <property type="molecule type" value="Genomic_DNA"/>
</dbReference>
<dbReference type="PANTHER" id="PTHR34977:SF1">
    <property type="entry name" value="UPF0337 PROTEIN YJBJ"/>
    <property type="match status" value="1"/>
</dbReference>
<feature type="compositionally biased region" description="Basic and acidic residues" evidence="2">
    <location>
        <begin position="13"/>
        <end position="35"/>
    </location>
</feature>
<protein>
    <submittedName>
        <fullName evidence="5">CsbD family protein</fullName>
    </submittedName>
</protein>
<dbReference type="InterPro" id="IPR008462">
    <property type="entry name" value="CsbD"/>
</dbReference>
<evidence type="ECO:0000313" key="5">
    <source>
        <dbReference type="EMBL" id="TDK63999.1"/>
    </source>
</evidence>
<dbReference type="EMBL" id="JAVGVR010000001">
    <property type="protein sequence ID" value="MDQ6595144.1"/>
    <property type="molecule type" value="Genomic_DNA"/>
</dbReference>
<evidence type="ECO:0000256" key="2">
    <source>
        <dbReference type="SAM" id="MobiDB-lite"/>
    </source>
</evidence>
<dbReference type="AlphaFoldDB" id="A0A4V3AUC3"/>
<dbReference type="PANTHER" id="PTHR34977">
    <property type="entry name" value="UPF0337 PROTEIN YJBJ"/>
    <property type="match status" value="1"/>
</dbReference>
<dbReference type="Pfam" id="PF05532">
    <property type="entry name" value="CsbD"/>
    <property type="match status" value="1"/>
</dbReference>
<evidence type="ECO:0000313" key="7">
    <source>
        <dbReference type="Proteomes" id="UP001178888"/>
    </source>
</evidence>
<comment type="similarity">
    <text evidence="1">Belongs to the UPF0337 (CsbD) family.</text>
</comment>
<evidence type="ECO:0000256" key="1">
    <source>
        <dbReference type="ARBA" id="ARBA00009129"/>
    </source>
</evidence>
<dbReference type="RefSeq" id="WP_035423704.1">
    <property type="nucleotide sequence ID" value="NZ_JARMCE010000014.1"/>
</dbReference>
<accession>A0A4V3AUC3</accession>
<feature type="region of interest" description="Disordered" evidence="2">
    <location>
        <begin position="1"/>
        <end position="35"/>
    </location>
</feature>
<dbReference type="Proteomes" id="UP000295132">
    <property type="component" value="Unassembled WGS sequence"/>
</dbReference>
<sequence length="56" mass="6331">MNKETVKGNLDQVKGEAKEQWGKLTDDHSKEAEGKVDKVKGKIKEGYGEVKDEIER</sequence>
<proteinExistence type="inferred from homology"/>
<dbReference type="Gene3D" id="1.10.1470.10">
    <property type="entry name" value="YjbJ"/>
    <property type="match status" value="1"/>
</dbReference>
<name>A0A4V3AUC3_9BACI</name>
<comment type="caution">
    <text evidence="5">The sequence shown here is derived from an EMBL/GenBank/DDBJ whole genome shotgun (WGS) entry which is preliminary data.</text>
</comment>
<reference evidence="5 6" key="1">
    <citation type="submission" date="2019-03" db="EMBL/GenBank/DDBJ databases">
        <title>Bacillus niacini sp. nov. a Nicotinate-Metabolizing Mesophile Isolated from Soil.</title>
        <authorList>
            <person name="Zhang G."/>
        </authorList>
    </citation>
    <scope>NUCLEOTIDE SEQUENCE [LARGE SCALE GENOMIC DNA]</scope>
    <source>
        <strain evidence="5 6">WN066</strain>
    </source>
</reference>
<organism evidence="5 6">
    <name type="scientific">Bacillus salipaludis</name>
    <dbReference type="NCBI Taxonomy" id="2547811"/>
    <lineage>
        <taxon>Bacteria</taxon>
        <taxon>Bacillati</taxon>
        <taxon>Bacillota</taxon>
        <taxon>Bacilli</taxon>
        <taxon>Bacillales</taxon>
        <taxon>Bacillaceae</taxon>
        <taxon>Bacillus</taxon>
    </lineage>
</organism>
<evidence type="ECO:0000259" key="3">
    <source>
        <dbReference type="Pfam" id="PF05532"/>
    </source>
</evidence>
<evidence type="ECO:0000313" key="4">
    <source>
        <dbReference type="EMBL" id="MDQ6595144.1"/>
    </source>
</evidence>
<gene>
    <name evidence="5" type="ORF">E2K98_03790</name>
    <name evidence="4" type="ORF">RCG21_01525</name>
</gene>
<feature type="domain" description="CsbD-like" evidence="3">
    <location>
        <begin position="5"/>
        <end position="56"/>
    </location>
</feature>